<dbReference type="GeneID" id="17269609"/>
<evidence type="ECO:0000256" key="2">
    <source>
        <dbReference type="ARBA" id="ARBA00022631"/>
    </source>
</evidence>
<accession>A0A0D3JKM8</accession>
<protein>
    <recommendedName>
        <fullName evidence="7">Ureidoglycolate hydrolase</fullName>
    </recommendedName>
</protein>
<dbReference type="Proteomes" id="UP000013827">
    <property type="component" value="Unassembled WGS sequence"/>
</dbReference>
<dbReference type="Pfam" id="PF04115">
    <property type="entry name" value="Ureidogly_lyase"/>
    <property type="match status" value="1"/>
</dbReference>
<evidence type="ECO:0008006" key="7">
    <source>
        <dbReference type="Google" id="ProtNLM"/>
    </source>
</evidence>
<comment type="catalytic activity">
    <reaction evidence="4">
        <text>(S)-ureidoglycolate = urea + glyoxylate</text>
        <dbReference type="Rhea" id="RHEA:11304"/>
        <dbReference type="ChEBI" id="CHEBI:16199"/>
        <dbReference type="ChEBI" id="CHEBI:36655"/>
        <dbReference type="ChEBI" id="CHEBI:57296"/>
        <dbReference type="EC" id="4.3.2.3"/>
    </reaction>
</comment>
<dbReference type="KEGG" id="ehx:EMIHUDRAFT_207144"/>
<evidence type="ECO:0000256" key="4">
    <source>
        <dbReference type="ARBA" id="ARBA00047684"/>
    </source>
</evidence>
<dbReference type="SUPFAM" id="SSF51182">
    <property type="entry name" value="RmlC-like cupins"/>
    <property type="match status" value="1"/>
</dbReference>
<evidence type="ECO:0000313" key="5">
    <source>
        <dbReference type="EnsemblProtists" id="EOD24063"/>
    </source>
</evidence>
<dbReference type="PaxDb" id="2903-EOD24063"/>
<evidence type="ECO:0000256" key="3">
    <source>
        <dbReference type="ARBA" id="ARBA00023239"/>
    </source>
</evidence>
<reference evidence="5" key="2">
    <citation type="submission" date="2024-10" db="UniProtKB">
        <authorList>
            <consortium name="EnsemblProtists"/>
        </authorList>
    </citation>
    <scope>IDENTIFICATION</scope>
</reference>
<comment type="subunit">
    <text evidence="1">Homodimer.</text>
</comment>
<dbReference type="GO" id="GO:0000256">
    <property type="term" value="P:allantoin catabolic process"/>
    <property type="evidence" value="ECO:0007669"/>
    <property type="project" value="InterPro"/>
</dbReference>
<dbReference type="HOGENOM" id="CLU_1889677_0_0_1"/>
<dbReference type="AlphaFoldDB" id="A0A0D3JKM8"/>
<keyword evidence="3" id="KW-0456">Lyase</keyword>
<keyword evidence="6" id="KW-1185">Reference proteome</keyword>
<evidence type="ECO:0000256" key="1">
    <source>
        <dbReference type="ARBA" id="ARBA00011738"/>
    </source>
</evidence>
<dbReference type="EnsemblProtists" id="EOD24063">
    <property type="protein sequence ID" value="EOD24063"/>
    <property type="gene ID" value="EMIHUDRAFT_207144"/>
</dbReference>
<sequence>MRKHAIFLERHYKHTQAFIPLEGKPLVGFFAPSNESAEEPDLDAVRCFAFDGSAGFVMHKGVWHEQPFPLVPGTKAVCILRNETVRELKPTDERTQECHGQDIDKLNLAVRHNLIFTADADAAAAALLSETESLQ</sequence>
<name>A0A0D3JKM8_EMIH1</name>
<organism evidence="5 6">
    <name type="scientific">Emiliania huxleyi (strain CCMP1516)</name>
    <dbReference type="NCBI Taxonomy" id="280463"/>
    <lineage>
        <taxon>Eukaryota</taxon>
        <taxon>Haptista</taxon>
        <taxon>Haptophyta</taxon>
        <taxon>Prymnesiophyceae</taxon>
        <taxon>Isochrysidales</taxon>
        <taxon>Noelaerhabdaceae</taxon>
        <taxon>Emiliania</taxon>
    </lineage>
</organism>
<dbReference type="InterPro" id="IPR007247">
    <property type="entry name" value="Ureidogly_lyase"/>
</dbReference>
<dbReference type="GO" id="GO:0050385">
    <property type="term" value="F:ureidoglycolate lyase activity"/>
    <property type="evidence" value="ECO:0007669"/>
    <property type="project" value="UniProtKB-EC"/>
</dbReference>
<reference evidence="6" key="1">
    <citation type="journal article" date="2013" name="Nature">
        <title>Pan genome of the phytoplankton Emiliania underpins its global distribution.</title>
        <authorList>
            <person name="Read B.A."/>
            <person name="Kegel J."/>
            <person name="Klute M.J."/>
            <person name="Kuo A."/>
            <person name="Lefebvre S.C."/>
            <person name="Maumus F."/>
            <person name="Mayer C."/>
            <person name="Miller J."/>
            <person name="Monier A."/>
            <person name="Salamov A."/>
            <person name="Young J."/>
            <person name="Aguilar M."/>
            <person name="Claverie J.M."/>
            <person name="Frickenhaus S."/>
            <person name="Gonzalez K."/>
            <person name="Herman E.K."/>
            <person name="Lin Y.C."/>
            <person name="Napier J."/>
            <person name="Ogata H."/>
            <person name="Sarno A.F."/>
            <person name="Shmutz J."/>
            <person name="Schroeder D."/>
            <person name="de Vargas C."/>
            <person name="Verret F."/>
            <person name="von Dassow P."/>
            <person name="Valentin K."/>
            <person name="Van de Peer Y."/>
            <person name="Wheeler G."/>
            <person name="Dacks J.B."/>
            <person name="Delwiche C.F."/>
            <person name="Dyhrman S.T."/>
            <person name="Glockner G."/>
            <person name="John U."/>
            <person name="Richards T."/>
            <person name="Worden A.Z."/>
            <person name="Zhang X."/>
            <person name="Grigoriev I.V."/>
            <person name="Allen A.E."/>
            <person name="Bidle K."/>
            <person name="Borodovsky M."/>
            <person name="Bowler C."/>
            <person name="Brownlee C."/>
            <person name="Cock J.M."/>
            <person name="Elias M."/>
            <person name="Gladyshev V.N."/>
            <person name="Groth M."/>
            <person name="Guda C."/>
            <person name="Hadaegh A."/>
            <person name="Iglesias-Rodriguez M.D."/>
            <person name="Jenkins J."/>
            <person name="Jones B.M."/>
            <person name="Lawson T."/>
            <person name="Leese F."/>
            <person name="Lindquist E."/>
            <person name="Lobanov A."/>
            <person name="Lomsadze A."/>
            <person name="Malik S.B."/>
            <person name="Marsh M.E."/>
            <person name="Mackinder L."/>
            <person name="Mock T."/>
            <person name="Mueller-Roeber B."/>
            <person name="Pagarete A."/>
            <person name="Parker M."/>
            <person name="Probert I."/>
            <person name="Quesneville H."/>
            <person name="Raines C."/>
            <person name="Rensing S.A."/>
            <person name="Riano-Pachon D.M."/>
            <person name="Richier S."/>
            <person name="Rokitta S."/>
            <person name="Shiraiwa Y."/>
            <person name="Soanes D.M."/>
            <person name="van der Giezen M."/>
            <person name="Wahlund T.M."/>
            <person name="Williams B."/>
            <person name="Wilson W."/>
            <person name="Wolfe G."/>
            <person name="Wurch L.L."/>
        </authorList>
    </citation>
    <scope>NUCLEOTIDE SEQUENCE</scope>
</reference>
<dbReference type="InterPro" id="IPR024060">
    <property type="entry name" value="Ureidoglycolate_lyase_dom_sf"/>
</dbReference>
<proteinExistence type="predicted"/>
<evidence type="ECO:0000313" key="6">
    <source>
        <dbReference type="Proteomes" id="UP000013827"/>
    </source>
</evidence>
<dbReference type="RefSeq" id="XP_005776492.1">
    <property type="nucleotide sequence ID" value="XM_005776435.1"/>
</dbReference>
<dbReference type="Gene3D" id="2.60.120.480">
    <property type="entry name" value="Ureidoglycolate hydrolase"/>
    <property type="match status" value="1"/>
</dbReference>
<dbReference type="GO" id="GO:0006144">
    <property type="term" value="P:purine nucleobase metabolic process"/>
    <property type="evidence" value="ECO:0007669"/>
    <property type="project" value="UniProtKB-KW"/>
</dbReference>
<dbReference type="InterPro" id="IPR011051">
    <property type="entry name" value="RmlC_Cupin_sf"/>
</dbReference>
<dbReference type="GO" id="GO:0004848">
    <property type="term" value="F:ureidoglycolate hydrolase activity"/>
    <property type="evidence" value="ECO:0007669"/>
    <property type="project" value="InterPro"/>
</dbReference>
<keyword evidence="2" id="KW-0659">Purine metabolism</keyword>